<reference evidence="1" key="1">
    <citation type="submission" date="2022-10" db="EMBL/GenBank/DDBJ databases">
        <title>Vagococcus sp. isolated from poultry meat.</title>
        <authorList>
            <person name="Johansson P."/>
            <person name="Bjorkroth J."/>
        </authorList>
    </citation>
    <scope>NUCLEOTIDE SEQUENCE</scope>
    <source>
        <strain evidence="1">STAA11</strain>
    </source>
</reference>
<dbReference type="Gene3D" id="3.40.50.450">
    <property type="match status" value="1"/>
</dbReference>
<sequence length="160" mass="17643">MKKVYFASPLFSEMERRYNAHIVSGLRGNYPSLDIYVPQEQLEINDKQAYADSKMIANFDTEALIASDLVIAILDGSTIDAGVASEIGVAYAKGIPVIGVYTDTRQLGGDNLKKVEALREIGENQFHYVNLYTIGLVKLNGIVVASEEELVSEIGERLKK</sequence>
<evidence type="ECO:0000313" key="1">
    <source>
        <dbReference type="EMBL" id="WEG73038.1"/>
    </source>
</evidence>
<accession>A0AAF0CU59</accession>
<dbReference type="GO" id="GO:0009159">
    <property type="term" value="P:deoxyribonucleoside monophosphate catabolic process"/>
    <property type="evidence" value="ECO:0007669"/>
    <property type="project" value="TreeGrafter"/>
</dbReference>
<dbReference type="Pfam" id="PF05014">
    <property type="entry name" value="Nuc_deoxyrib_tr"/>
    <property type="match status" value="1"/>
</dbReference>
<dbReference type="PANTHER" id="PTHR15364">
    <property type="entry name" value="2'-DEOXYNUCLEOSIDE 5'-PHOSPHATE N-HYDROLASE 1"/>
    <property type="match status" value="1"/>
</dbReference>
<dbReference type="InterPro" id="IPR007710">
    <property type="entry name" value="Nucleoside_deoxyribTrfase"/>
</dbReference>
<keyword evidence="2" id="KW-1185">Reference proteome</keyword>
<dbReference type="SUPFAM" id="SSF52309">
    <property type="entry name" value="N-(deoxy)ribosyltransferase-like"/>
    <property type="match status" value="1"/>
</dbReference>
<dbReference type="EMBL" id="CP110232">
    <property type="protein sequence ID" value="WEG73038.1"/>
    <property type="molecule type" value="Genomic_DNA"/>
</dbReference>
<evidence type="ECO:0000313" key="2">
    <source>
        <dbReference type="Proteomes" id="UP001179647"/>
    </source>
</evidence>
<dbReference type="PANTHER" id="PTHR15364:SF0">
    <property type="entry name" value="2'-DEOXYNUCLEOSIDE 5'-PHOSPHATE N-HYDROLASE 1"/>
    <property type="match status" value="1"/>
</dbReference>
<name>A0AAF0CU59_9ENTE</name>
<dbReference type="InterPro" id="IPR051239">
    <property type="entry name" value="2'-dNMP_N-hydrolase"/>
</dbReference>
<gene>
    <name evidence="1" type="ORF">OL234_08715</name>
</gene>
<dbReference type="RefSeq" id="WP_275468840.1">
    <property type="nucleotide sequence ID" value="NZ_CP110232.1"/>
</dbReference>
<dbReference type="GO" id="GO:0070694">
    <property type="term" value="F:5-hydroxymethyl-dUMP N-hydrolase activity"/>
    <property type="evidence" value="ECO:0007669"/>
    <property type="project" value="TreeGrafter"/>
</dbReference>
<organism evidence="1 2">
    <name type="scientific">Vagococcus intermedius</name>
    <dbReference type="NCBI Taxonomy" id="2991418"/>
    <lineage>
        <taxon>Bacteria</taxon>
        <taxon>Bacillati</taxon>
        <taxon>Bacillota</taxon>
        <taxon>Bacilli</taxon>
        <taxon>Lactobacillales</taxon>
        <taxon>Enterococcaceae</taxon>
        <taxon>Vagococcus</taxon>
    </lineage>
</organism>
<dbReference type="AlphaFoldDB" id="A0AAF0CU59"/>
<dbReference type="KEGG" id="vie:OL234_08715"/>
<dbReference type="Proteomes" id="UP001179647">
    <property type="component" value="Chromosome"/>
</dbReference>
<protein>
    <submittedName>
        <fullName evidence="1">Nucleoside 2-deoxyribosyltransferase</fullName>
    </submittedName>
</protein>
<proteinExistence type="predicted"/>